<evidence type="ECO:0000256" key="3">
    <source>
        <dbReference type="ARBA" id="ARBA00022553"/>
    </source>
</evidence>
<keyword evidence="6 11" id="KW-0418">Kinase</keyword>
<organism evidence="11">
    <name type="scientific">candidate division WOR-3 bacterium</name>
    <dbReference type="NCBI Taxonomy" id="2052148"/>
    <lineage>
        <taxon>Bacteria</taxon>
        <taxon>Bacteria division WOR-3</taxon>
    </lineage>
</organism>
<dbReference type="EMBL" id="DSLG01000002">
    <property type="protein sequence ID" value="HEA86774.1"/>
    <property type="molecule type" value="Genomic_DNA"/>
</dbReference>
<feature type="transmembrane region" description="Helical" evidence="9">
    <location>
        <begin position="12"/>
        <end position="31"/>
    </location>
</feature>
<sequence>MNKIKIGIGSRGLQAYFVIGLIVFAGIWFFYSQFLLIKLSRLWRNYAATLYYQLESETQLRTRIYARFMSQITEPDDGGSAELDIIFDEVIQKIDFPVIITDPEGNPVTYRNIDNADTSRLQLLLQIKKLDAEHDPIPVMVREGDSLRCLNVIHYGTSPATVILRRITSSLFNSVSLLRYFSLIQLILFLAFVAIGVVGILEYKRREQEHIWTALAKETAHQLATPVSSFAAWLDVLRENGETEIVHQMEEDLARIKEVLSRFSRIGLPPDLEKRTLNEIVESTVEFVRRRSPQGVNIVLELKDRPVVMVDSVLFSWTLENLLKNSIDAIGEKNGEVRVKLQVTPDRRWVEVEVMDTGEGVKTTKLFEPGVTTKRYGWGVGLTLAKRIVESYHRGRLVLKESQPGRTVFAIYLPVEKP</sequence>
<dbReference type="InterPro" id="IPR005467">
    <property type="entry name" value="His_kinase_dom"/>
</dbReference>
<comment type="caution">
    <text evidence="11">The sequence shown here is derived from an EMBL/GenBank/DDBJ whole genome shotgun (WGS) entry which is preliminary data.</text>
</comment>
<gene>
    <name evidence="11" type="ORF">ENP94_02035</name>
</gene>
<evidence type="ECO:0000259" key="10">
    <source>
        <dbReference type="PROSITE" id="PS50109"/>
    </source>
</evidence>
<dbReference type="SMART" id="SM00387">
    <property type="entry name" value="HATPase_c"/>
    <property type="match status" value="1"/>
</dbReference>
<comment type="catalytic activity">
    <reaction evidence="1">
        <text>ATP + protein L-histidine = ADP + protein N-phospho-L-histidine.</text>
        <dbReference type="EC" id="2.7.13.3"/>
    </reaction>
</comment>
<proteinExistence type="predicted"/>
<reference evidence="11" key="1">
    <citation type="journal article" date="2020" name="mSystems">
        <title>Genome- and Community-Level Interaction Insights into Carbon Utilization and Element Cycling Functions of Hydrothermarchaeota in Hydrothermal Sediment.</title>
        <authorList>
            <person name="Zhou Z."/>
            <person name="Liu Y."/>
            <person name="Xu W."/>
            <person name="Pan J."/>
            <person name="Luo Z.H."/>
            <person name="Li M."/>
        </authorList>
    </citation>
    <scope>NUCLEOTIDE SEQUENCE [LARGE SCALE GENOMIC DNA]</scope>
    <source>
        <strain evidence="11">SpSt-265</strain>
    </source>
</reference>
<dbReference type="AlphaFoldDB" id="A0A7C1NG99"/>
<dbReference type="EC" id="2.7.13.3" evidence="2"/>
<keyword evidence="7" id="KW-0067">ATP-binding</keyword>
<evidence type="ECO:0000256" key="8">
    <source>
        <dbReference type="ARBA" id="ARBA00023012"/>
    </source>
</evidence>
<accession>A0A7C1NG99</accession>
<evidence type="ECO:0000256" key="6">
    <source>
        <dbReference type="ARBA" id="ARBA00022777"/>
    </source>
</evidence>
<evidence type="ECO:0000256" key="2">
    <source>
        <dbReference type="ARBA" id="ARBA00012438"/>
    </source>
</evidence>
<evidence type="ECO:0000256" key="1">
    <source>
        <dbReference type="ARBA" id="ARBA00000085"/>
    </source>
</evidence>
<evidence type="ECO:0000256" key="7">
    <source>
        <dbReference type="ARBA" id="ARBA00022840"/>
    </source>
</evidence>
<keyword evidence="9" id="KW-0472">Membrane</keyword>
<keyword evidence="5" id="KW-0547">Nucleotide-binding</keyword>
<dbReference type="PRINTS" id="PR00344">
    <property type="entry name" value="BCTRLSENSOR"/>
</dbReference>
<dbReference type="SUPFAM" id="SSF55874">
    <property type="entry name" value="ATPase domain of HSP90 chaperone/DNA topoisomerase II/histidine kinase"/>
    <property type="match status" value="1"/>
</dbReference>
<keyword evidence="4" id="KW-0808">Transferase</keyword>
<feature type="domain" description="Histidine kinase" evidence="10">
    <location>
        <begin position="218"/>
        <end position="417"/>
    </location>
</feature>
<feature type="transmembrane region" description="Helical" evidence="9">
    <location>
        <begin position="180"/>
        <end position="201"/>
    </location>
</feature>
<evidence type="ECO:0000256" key="5">
    <source>
        <dbReference type="ARBA" id="ARBA00022741"/>
    </source>
</evidence>
<dbReference type="Gene3D" id="3.30.565.10">
    <property type="entry name" value="Histidine kinase-like ATPase, C-terminal domain"/>
    <property type="match status" value="1"/>
</dbReference>
<evidence type="ECO:0000256" key="9">
    <source>
        <dbReference type="SAM" id="Phobius"/>
    </source>
</evidence>
<evidence type="ECO:0000313" key="11">
    <source>
        <dbReference type="EMBL" id="HEA86774.1"/>
    </source>
</evidence>
<dbReference type="PANTHER" id="PTHR43065">
    <property type="entry name" value="SENSOR HISTIDINE KINASE"/>
    <property type="match status" value="1"/>
</dbReference>
<keyword evidence="9" id="KW-1133">Transmembrane helix</keyword>
<evidence type="ECO:0000256" key="4">
    <source>
        <dbReference type="ARBA" id="ARBA00022679"/>
    </source>
</evidence>
<dbReference type="GO" id="GO:0005524">
    <property type="term" value="F:ATP binding"/>
    <property type="evidence" value="ECO:0007669"/>
    <property type="project" value="UniProtKB-KW"/>
</dbReference>
<keyword evidence="3" id="KW-0597">Phosphoprotein</keyword>
<dbReference type="InterPro" id="IPR004358">
    <property type="entry name" value="Sig_transdc_His_kin-like_C"/>
</dbReference>
<keyword evidence="9" id="KW-0812">Transmembrane</keyword>
<dbReference type="GO" id="GO:0000160">
    <property type="term" value="P:phosphorelay signal transduction system"/>
    <property type="evidence" value="ECO:0007669"/>
    <property type="project" value="UniProtKB-KW"/>
</dbReference>
<dbReference type="PANTHER" id="PTHR43065:SF10">
    <property type="entry name" value="PEROXIDE STRESS-ACTIVATED HISTIDINE KINASE MAK3"/>
    <property type="match status" value="1"/>
</dbReference>
<dbReference type="InterPro" id="IPR003594">
    <property type="entry name" value="HATPase_dom"/>
</dbReference>
<dbReference type="GO" id="GO:0004673">
    <property type="term" value="F:protein histidine kinase activity"/>
    <property type="evidence" value="ECO:0007669"/>
    <property type="project" value="UniProtKB-EC"/>
</dbReference>
<dbReference type="Pfam" id="PF02518">
    <property type="entry name" value="HATPase_c"/>
    <property type="match status" value="1"/>
</dbReference>
<dbReference type="PROSITE" id="PS50109">
    <property type="entry name" value="HIS_KIN"/>
    <property type="match status" value="1"/>
</dbReference>
<protein>
    <recommendedName>
        <fullName evidence="2">histidine kinase</fullName>
        <ecNumber evidence="2">2.7.13.3</ecNumber>
    </recommendedName>
</protein>
<keyword evidence="8" id="KW-0902">Two-component regulatory system</keyword>
<dbReference type="InterPro" id="IPR036890">
    <property type="entry name" value="HATPase_C_sf"/>
</dbReference>
<name>A0A7C1NG99_UNCW3</name>